<proteinExistence type="predicted"/>
<protein>
    <submittedName>
        <fullName evidence="1">Uncharacterized protein</fullName>
    </submittedName>
</protein>
<dbReference type="AlphaFoldDB" id="A0A1I6RGF3"/>
<organism evidence="1 2">
    <name type="scientific">Halostagnicola kamekurae</name>
    <dbReference type="NCBI Taxonomy" id="619731"/>
    <lineage>
        <taxon>Archaea</taxon>
        <taxon>Methanobacteriati</taxon>
        <taxon>Methanobacteriota</taxon>
        <taxon>Stenosarchaea group</taxon>
        <taxon>Halobacteria</taxon>
        <taxon>Halobacteriales</taxon>
        <taxon>Natrialbaceae</taxon>
        <taxon>Halostagnicola</taxon>
    </lineage>
</organism>
<accession>A0A1I6RGF3</accession>
<reference evidence="2" key="1">
    <citation type="submission" date="2016-10" db="EMBL/GenBank/DDBJ databases">
        <authorList>
            <person name="Varghese N."/>
            <person name="Submissions S."/>
        </authorList>
    </citation>
    <scope>NUCLEOTIDE SEQUENCE [LARGE SCALE GENOMIC DNA]</scope>
    <source>
        <strain evidence="2">DSM 22427</strain>
    </source>
</reference>
<sequence>MDDMELLSDRMDVDMLEQLSLKSLPNSLSMYDSSIPLTELNLEFRPMSPACELGREIGETIHHVMSGRDDQQMREIVSQMSFGFILGAYILPLPVAEVDKHGVDQFIGEINEMSLTFASKFDEERMTFDEFTEGMDEYSQKWREIERDIDQNIRHTLFEAGYLYDDDQHLFPDPTPDGILFSLDDTDYSTKWEEYRNSRSHKIIKKTRDYLIADGVDSDIIDMSVGYSTIPGSGGNVAAFQDTHDLDQLDVDVFASKENILEVYSKYRIRKRIQLSSRLAEDTSRLRDHRWRGVNAFQVFKLINTEGPNISSHEIAEIIGSRKHRDPQVTAIGRALSGEHYDSQTNWKELPLLSGNKRSWRLTDYGEVLAQYIFRDLPMFNKLSQIPKELVNQGIDSLEEITPSR</sequence>
<keyword evidence="2" id="KW-1185">Reference proteome</keyword>
<evidence type="ECO:0000313" key="1">
    <source>
        <dbReference type="EMBL" id="SFS63548.1"/>
    </source>
</evidence>
<dbReference type="EMBL" id="FOZS01000002">
    <property type="protein sequence ID" value="SFS63548.1"/>
    <property type="molecule type" value="Genomic_DNA"/>
</dbReference>
<dbReference type="Proteomes" id="UP000199199">
    <property type="component" value="Unassembled WGS sequence"/>
</dbReference>
<gene>
    <name evidence="1" type="ORF">SAMN04488556_1763</name>
</gene>
<evidence type="ECO:0000313" key="2">
    <source>
        <dbReference type="Proteomes" id="UP000199199"/>
    </source>
</evidence>
<name>A0A1I6RGF3_9EURY</name>